<comment type="caution">
    <text evidence="3">The sequence shown here is derived from an EMBL/GenBank/DDBJ whole genome shotgun (WGS) entry which is preliminary data.</text>
</comment>
<dbReference type="PANTHER" id="PTHR35811:SF1">
    <property type="entry name" value="HTH OST-TYPE DOMAIN-CONTAINING PROTEIN"/>
    <property type="match status" value="1"/>
</dbReference>
<feature type="region of interest" description="Disordered" evidence="1">
    <location>
        <begin position="265"/>
        <end position="300"/>
    </location>
</feature>
<gene>
    <name evidence="3" type="ORF">ARMA_2189</name>
</gene>
<keyword evidence="4" id="KW-1185">Reference proteome</keyword>
<reference evidence="3 4" key="1">
    <citation type="journal article" date="2015" name="Genome Announc.">
        <title>Draft Genome Sequence of a Heterotrophic Facultative Anaerobic Thermophilic Bacterium, Ardenticatena maritima Strain 110ST.</title>
        <authorList>
            <person name="Kawaichi S."/>
            <person name="Yoshida T."/>
            <person name="Sako Y."/>
            <person name="Nakamura R."/>
        </authorList>
    </citation>
    <scope>NUCLEOTIDE SEQUENCE [LARGE SCALE GENOMIC DNA]</scope>
    <source>
        <strain evidence="3 4">110S</strain>
    </source>
</reference>
<name>A0A0M8KAQ4_9CHLR</name>
<feature type="compositionally biased region" description="Basic and acidic residues" evidence="1">
    <location>
        <begin position="270"/>
        <end position="289"/>
    </location>
</feature>
<feature type="domain" description="NYN" evidence="2">
    <location>
        <begin position="11"/>
        <end position="161"/>
    </location>
</feature>
<feature type="compositionally biased region" description="Polar residues" evidence="1">
    <location>
        <begin position="291"/>
        <end position="300"/>
    </location>
</feature>
<dbReference type="OrthoDB" id="2379772at2"/>
<dbReference type="PANTHER" id="PTHR35811">
    <property type="entry name" value="SLR1870 PROTEIN"/>
    <property type="match status" value="1"/>
</dbReference>
<evidence type="ECO:0000259" key="2">
    <source>
        <dbReference type="Pfam" id="PF01936"/>
    </source>
</evidence>
<sequence>MMSLPTEQRDVALFVDFENVYISVREVYGQNPNFEYIMEKAAEYGRVIIARAYADWYRYQRVTNALYANGIEPVYVPTYYYGQEPHKATAIKNSVDIHMVIDAMRTLYTHENIDVYVFVTGDRDFIPLIHAIRQKGKMCVVIGVADTASSHLAQSADEFLFYHQLSDDIRPAREKMDPFEAVPEAVKLARQRGNVPTFAIIKLLLVELLGEFDHTKLKDRHGRSFQKFKDFMKECERRGLIRIVSSGTVNEVLLPGEDLSMAVYAGEQGNGKKEKSEKGRRGRAHKADTAETPSEASSSRLIQGDVDPLQLLVQAVHEARKRNNLCTMATLKVLMKELYPGFDERRFVGPDGKPFSKFKDLVEAAEAQGLVQTLTTGTVHEVFLPGEDPLALSRFRRGEKTASGDTPTTS</sequence>
<dbReference type="AlphaFoldDB" id="A0A0M8KAQ4"/>
<evidence type="ECO:0000256" key="1">
    <source>
        <dbReference type="SAM" id="MobiDB-lite"/>
    </source>
</evidence>
<proteinExistence type="predicted"/>
<reference evidence="4" key="2">
    <citation type="submission" date="2015-08" db="EMBL/GenBank/DDBJ databases">
        <title>Draft Genome Sequence of a Heterotrophic Facultative Anaerobic Bacterium Ardenticatena maritima Strain 110S.</title>
        <authorList>
            <person name="Kawaichi S."/>
            <person name="Yoshida T."/>
            <person name="Sako Y."/>
            <person name="Nakamura R."/>
        </authorList>
    </citation>
    <scope>NUCLEOTIDE SEQUENCE [LARGE SCALE GENOMIC DNA]</scope>
    <source>
        <strain evidence="4">110S</strain>
    </source>
</reference>
<dbReference type="Proteomes" id="UP000037784">
    <property type="component" value="Unassembled WGS sequence"/>
</dbReference>
<dbReference type="Gene3D" id="3.40.50.1010">
    <property type="entry name" value="5'-nuclease"/>
    <property type="match status" value="1"/>
</dbReference>
<evidence type="ECO:0000313" key="4">
    <source>
        <dbReference type="Proteomes" id="UP000037784"/>
    </source>
</evidence>
<dbReference type="Pfam" id="PF01936">
    <property type="entry name" value="NYN"/>
    <property type="match status" value="1"/>
</dbReference>
<organism evidence="3 4">
    <name type="scientific">Ardenticatena maritima</name>
    <dbReference type="NCBI Taxonomy" id="872965"/>
    <lineage>
        <taxon>Bacteria</taxon>
        <taxon>Bacillati</taxon>
        <taxon>Chloroflexota</taxon>
        <taxon>Ardenticatenia</taxon>
        <taxon>Ardenticatenales</taxon>
        <taxon>Ardenticatenaceae</taxon>
        <taxon>Ardenticatena</taxon>
    </lineage>
</organism>
<accession>A0A0M8KAQ4</accession>
<dbReference type="GO" id="GO:0004540">
    <property type="term" value="F:RNA nuclease activity"/>
    <property type="evidence" value="ECO:0007669"/>
    <property type="project" value="InterPro"/>
</dbReference>
<dbReference type="CDD" id="cd11297">
    <property type="entry name" value="PIN_LabA-like_N_1"/>
    <property type="match status" value="1"/>
</dbReference>
<dbReference type="InterPro" id="IPR021139">
    <property type="entry name" value="NYN"/>
</dbReference>
<dbReference type="InParanoid" id="A0A0M8KAQ4"/>
<dbReference type="EMBL" id="BBZA01000192">
    <property type="protein sequence ID" value="GAP63766.1"/>
    <property type="molecule type" value="Genomic_DNA"/>
</dbReference>
<dbReference type="RefSeq" id="WP_054493563.1">
    <property type="nucleotide sequence ID" value="NZ_BBZA01000192.1"/>
</dbReference>
<protein>
    <recommendedName>
        <fullName evidence="2">NYN domain-containing protein</fullName>
    </recommendedName>
</protein>
<evidence type="ECO:0000313" key="3">
    <source>
        <dbReference type="EMBL" id="GAP63766.1"/>
    </source>
</evidence>